<evidence type="ECO:0000256" key="1">
    <source>
        <dbReference type="SAM" id="MobiDB-lite"/>
    </source>
</evidence>
<gene>
    <name evidence="3" type="ORF">BT96DRAFT_756556</name>
</gene>
<evidence type="ECO:0000256" key="2">
    <source>
        <dbReference type="SAM" id="Phobius"/>
    </source>
</evidence>
<accession>A0A6A4HUU8</accession>
<keyword evidence="4" id="KW-1185">Reference proteome</keyword>
<feature type="non-terminal residue" evidence="3">
    <location>
        <position position="1"/>
    </location>
</feature>
<protein>
    <submittedName>
        <fullName evidence="3">Uncharacterized protein</fullName>
    </submittedName>
</protein>
<dbReference type="AlphaFoldDB" id="A0A6A4HUU8"/>
<keyword evidence="2" id="KW-0472">Membrane</keyword>
<evidence type="ECO:0000313" key="4">
    <source>
        <dbReference type="Proteomes" id="UP000799118"/>
    </source>
</evidence>
<feature type="transmembrane region" description="Helical" evidence="2">
    <location>
        <begin position="92"/>
        <end position="111"/>
    </location>
</feature>
<organism evidence="3 4">
    <name type="scientific">Gymnopus androsaceus JB14</name>
    <dbReference type="NCBI Taxonomy" id="1447944"/>
    <lineage>
        <taxon>Eukaryota</taxon>
        <taxon>Fungi</taxon>
        <taxon>Dikarya</taxon>
        <taxon>Basidiomycota</taxon>
        <taxon>Agaricomycotina</taxon>
        <taxon>Agaricomycetes</taxon>
        <taxon>Agaricomycetidae</taxon>
        <taxon>Agaricales</taxon>
        <taxon>Marasmiineae</taxon>
        <taxon>Omphalotaceae</taxon>
        <taxon>Gymnopus</taxon>
    </lineage>
</organism>
<feature type="transmembrane region" description="Helical" evidence="2">
    <location>
        <begin position="59"/>
        <end position="80"/>
    </location>
</feature>
<evidence type="ECO:0000313" key="3">
    <source>
        <dbReference type="EMBL" id="KAE9401621.1"/>
    </source>
</evidence>
<reference evidence="3" key="1">
    <citation type="journal article" date="2019" name="Environ. Microbiol.">
        <title>Fungal ecological strategies reflected in gene transcription - a case study of two litter decomposers.</title>
        <authorList>
            <person name="Barbi F."/>
            <person name="Kohler A."/>
            <person name="Barry K."/>
            <person name="Baskaran P."/>
            <person name="Daum C."/>
            <person name="Fauchery L."/>
            <person name="Ihrmark K."/>
            <person name="Kuo A."/>
            <person name="LaButti K."/>
            <person name="Lipzen A."/>
            <person name="Morin E."/>
            <person name="Grigoriev I.V."/>
            <person name="Henrissat B."/>
            <person name="Lindahl B."/>
            <person name="Martin F."/>
        </authorList>
    </citation>
    <scope>NUCLEOTIDE SEQUENCE</scope>
    <source>
        <strain evidence="3">JB14</strain>
    </source>
</reference>
<keyword evidence="2" id="KW-1133">Transmembrane helix</keyword>
<feature type="non-terminal residue" evidence="3">
    <location>
        <position position="167"/>
    </location>
</feature>
<proteinExistence type="predicted"/>
<keyword evidence="2" id="KW-0812">Transmembrane</keyword>
<name>A0A6A4HUU8_9AGAR</name>
<feature type="transmembrane region" description="Helical" evidence="2">
    <location>
        <begin position="25"/>
        <end position="47"/>
    </location>
</feature>
<feature type="region of interest" description="Disordered" evidence="1">
    <location>
        <begin position="140"/>
        <end position="167"/>
    </location>
</feature>
<sequence length="167" mass="18230">PADIPLPEFLDPLLSYLSDNLPQPVYSVLISFLSHGLALASALLTLIRSVLFESSNWNAQTLIPPLIALLSAYLAIVSLYRTTAWMLRTSFWFIKWGTILAGLAGGAGWFMGQNGNALGGQGVANTMAGLVLDMINGERKNSARGSRSTGQRKRPKPWASFQAHRDW</sequence>
<dbReference type="OrthoDB" id="2502792at2759"/>
<dbReference type="EMBL" id="ML769444">
    <property type="protein sequence ID" value="KAE9401621.1"/>
    <property type="molecule type" value="Genomic_DNA"/>
</dbReference>
<dbReference type="Proteomes" id="UP000799118">
    <property type="component" value="Unassembled WGS sequence"/>
</dbReference>